<reference evidence="1 2" key="1">
    <citation type="journal article" date="2019" name="Int. J. Syst. Evol. Microbiol.">
        <title>The Global Catalogue of Microorganisms (GCM) 10K type strain sequencing project: providing services to taxonomists for standard genome sequencing and annotation.</title>
        <authorList>
            <consortium name="The Broad Institute Genomics Platform"/>
            <consortium name="The Broad Institute Genome Sequencing Center for Infectious Disease"/>
            <person name="Wu L."/>
            <person name="Ma J."/>
        </authorList>
    </citation>
    <scope>NUCLEOTIDE SEQUENCE [LARGE SCALE GENOMIC DNA]</scope>
    <source>
        <strain evidence="1 2">JCM 9650</strain>
    </source>
</reference>
<name>A0ABN3WL14_9ACTN</name>
<evidence type="ECO:0000313" key="1">
    <source>
        <dbReference type="EMBL" id="GAA2918454.1"/>
    </source>
</evidence>
<gene>
    <name evidence="1" type="ORF">GCM10010478_17990</name>
</gene>
<dbReference type="InterPro" id="IPR053860">
    <property type="entry name" value="DUF6932"/>
</dbReference>
<keyword evidence="2" id="KW-1185">Reference proteome</keyword>
<accession>A0ABN3WL14</accession>
<protein>
    <submittedName>
        <fullName evidence="1">Uncharacterized protein</fullName>
    </submittedName>
</protein>
<dbReference type="Pfam" id="PF22014">
    <property type="entry name" value="DUF6932"/>
    <property type="match status" value="1"/>
</dbReference>
<proteinExistence type="predicted"/>
<dbReference type="RefSeq" id="WP_086705027.1">
    <property type="nucleotide sequence ID" value="NZ_BAAAVA010000014.1"/>
</dbReference>
<sequence length="194" mass="22374">MLPSFTASGFLPQGRYSVSFQAAQSMLVSAPEFRDSSTRWDLWAGLHRYLNRFLTLEEAYRDDLNGLPLIHRLWLGGSFISTKLDPRNIDATLLIDIRAERAVRGRPGSRWLTDAFKSRDSIKRKYGVSPVRVGYQPVGHVFRPEHMTAEERTYFMQRGVWDDWWQRCRLPGQADRSPSEASAIPARGYLEVRL</sequence>
<dbReference type="Proteomes" id="UP001501423">
    <property type="component" value="Unassembled WGS sequence"/>
</dbReference>
<evidence type="ECO:0000313" key="2">
    <source>
        <dbReference type="Proteomes" id="UP001501423"/>
    </source>
</evidence>
<dbReference type="EMBL" id="BAAAVA010000014">
    <property type="protein sequence ID" value="GAA2918454.1"/>
    <property type="molecule type" value="Genomic_DNA"/>
</dbReference>
<organism evidence="1 2">
    <name type="scientific">Streptomyces erythrogriseus</name>
    <dbReference type="NCBI Taxonomy" id="284027"/>
    <lineage>
        <taxon>Bacteria</taxon>
        <taxon>Bacillati</taxon>
        <taxon>Actinomycetota</taxon>
        <taxon>Actinomycetes</taxon>
        <taxon>Kitasatosporales</taxon>
        <taxon>Streptomycetaceae</taxon>
        <taxon>Streptomyces</taxon>
        <taxon>Streptomyces griseoincarnatus group</taxon>
    </lineage>
</organism>
<comment type="caution">
    <text evidence="1">The sequence shown here is derived from an EMBL/GenBank/DDBJ whole genome shotgun (WGS) entry which is preliminary data.</text>
</comment>